<comment type="caution">
    <text evidence="11">The sequence shown here is derived from an EMBL/GenBank/DDBJ whole genome shotgun (WGS) entry which is preliminary data.</text>
</comment>
<keyword evidence="6 9" id="KW-1133">Transmembrane helix</keyword>
<sequence length="96" mass="10772">MSFIQYLKDTRAEMRHVAWPTRLQTIVYTMLVIAFSLFFSAYLGFFDYIFTTGLARVVQFLPQSSESIVSPISTSTDDIVIGTDSTDSSQAPTDSQ</sequence>
<proteinExistence type="inferred from homology"/>
<dbReference type="PANTHER" id="PTHR33910">
    <property type="entry name" value="PROTEIN TRANSLOCASE SUBUNIT SECE"/>
    <property type="match status" value="1"/>
</dbReference>
<dbReference type="HAMAP" id="MF_00422">
    <property type="entry name" value="SecE"/>
    <property type="match status" value="1"/>
</dbReference>
<evidence type="ECO:0000256" key="3">
    <source>
        <dbReference type="ARBA" id="ARBA00022475"/>
    </source>
</evidence>
<accession>A0A1F6D924</accession>
<dbReference type="Pfam" id="PF00584">
    <property type="entry name" value="SecE"/>
    <property type="match status" value="1"/>
</dbReference>
<evidence type="ECO:0000256" key="4">
    <source>
        <dbReference type="ARBA" id="ARBA00022692"/>
    </source>
</evidence>
<keyword evidence="3 9" id="KW-1003">Cell membrane</keyword>
<dbReference type="AlphaFoldDB" id="A0A1F6D924"/>
<comment type="function">
    <text evidence="9">Essential subunit of the Sec protein translocation channel SecYEG. Clamps together the 2 halves of SecY. May contact the channel plug during translocation.</text>
</comment>
<evidence type="ECO:0000256" key="6">
    <source>
        <dbReference type="ARBA" id="ARBA00022989"/>
    </source>
</evidence>
<protein>
    <recommendedName>
        <fullName evidence="9">Protein translocase subunit SecE</fullName>
    </recommendedName>
</protein>
<evidence type="ECO:0000313" key="12">
    <source>
        <dbReference type="Proteomes" id="UP000177958"/>
    </source>
</evidence>
<dbReference type="EMBL" id="MFKX01000008">
    <property type="protein sequence ID" value="OGG57906.1"/>
    <property type="molecule type" value="Genomic_DNA"/>
</dbReference>
<dbReference type="GO" id="GO:0043952">
    <property type="term" value="P:protein transport by the Sec complex"/>
    <property type="evidence" value="ECO:0007669"/>
    <property type="project" value="UniProtKB-UniRule"/>
</dbReference>
<evidence type="ECO:0000256" key="9">
    <source>
        <dbReference type="HAMAP-Rule" id="MF_00422"/>
    </source>
</evidence>
<dbReference type="Gene3D" id="1.20.5.1030">
    <property type="entry name" value="Preprotein translocase secy subunit"/>
    <property type="match status" value="1"/>
</dbReference>
<dbReference type="InterPro" id="IPR005807">
    <property type="entry name" value="SecE_bac"/>
</dbReference>
<feature type="compositionally biased region" description="Polar residues" evidence="10">
    <location>
        <begin position="83"/>
        <end position="96"/>
    </location>
</feature>
<dbReference type="InterPro" id="IPR001901">
    <property type="entry name" value="Translocase_SecE/Sec61-g"/>
</dbReference>
<evidence type="ECO:0000256" key="7">
    <source>
        <dbReference type="ARBA" id="ARBA00023010"/>
    </source>
</evidence>
<keyword evidence="5 9" id="KW-0653">Protein transport</keyword>
<evidence type="ECO:0000313" key="11">
    <source>
        <dbReference type="EMBL" id="OGG57906.1"/>
    </source>
</evidence>
<dbReference type="InterPro" id="IPR038379">
    <property type="entry name" value="SecE_sf"/>
</dbReference>
<evidence type="ECO:0000256" key="1">
    <source>
        <dbReference type="ARBA" id="ARBA00004370"/>
    </source>
</evidence>
<organism evidence="11 12">
    <name type="scientific">Candidatus Kaiserbacteria bacterium RIFCSPHIGHO2_01_FULL_55_17</name>
    <dbReference type="NCBI Taxonomy" id="1798484"/>
    <lineage>
        <taxon>Bacteria</taxon>
        <taxon>Candidatus Kaiseribacteriota</taxon>
    </lineage>
</organism>
<dbReference type="GO" id="GO:0008320">
    <property type="term" value="F:protein transmembrane transporter activity"/>
    <property type="evidence" value="ECO:0007669"/>
    <property type="project" value="UniProtKB-UniRule"/>
</dbReference>
<dbReference type="Proteomes" id="UP000177958">
    <property type="component" value="Unassembled WGS sequence"/>
</dbReference>
<dbReference type="PANTHER" id="PTHR33910:SF1">
    <property type="entry name" value="PROTEIN TRANSLOCASE SUBUNIT SECE"/>
    <property type="match status" value="1"/>
</dbReference>
<keyword evidence="8 9" id="KW-0472">Membrane</keyword>
<evidence type="ECO:0000256" key="10">
    <source>
        <dbReference type="SAM" id="MobiDB-lite"/>
    </source>
</evidence>
<evidence type="ECO:0000256" key="2">
    <source>
        <dbReference type="ARBA" id="ARBA00022448"/>
    </source>
</evidence>
<keyword evidence="4 9" id="KW-0812">Transmembrane</keyword>
<keyword evidence="2 9" id="KW-0813">Transport</keyword>
<comment type="similarity">
    <text evidence="9">Belongs to the SecE/SEC61-gamma family.</text>
</comment>
<dbReference type="GO" id="GO:0005886">
    <property type="term" value="C:plasma membrane"/>
    <property type="evidence" value="ECO:0007669"/>
    <property type="project" value="UniProtKB-SubCell"/>
</dbReference>
<comment type="subunit">
    <text evidence="9">Component of the Sec protein translocase complex. Heterotrimer consisting of SecY, SecE and SecG subunits. The heterotrimers can form oligomers, although 1 heterotrimer is thought to be able to translocate proteins. Interacts with the ribosome. Interacts with SecDF, and other proteins may be involved. Interacts with SecA.</text>
</comment>
<keyword evidence="7 9" id="KW-0811">Translocation</keyword>
<feature type="transmembrane region" description="Helical" evidence="9">
    <location>
        <begin position="26"/>
        <end position="50"/>
    </location>
</feature>
<dbReference type="NCBIfam" id="TIGR00964">
    <property type="entry name" value="secE_bact"/>
    <property type="match status" value="1"/>
</dbReference>
<feature type="region of interest" description="Disordered" evidence="10">
    <location>
        <begin position="77"/>
        <end position="96"/>
    </location>
</feature>
<evidence type="ECO:0000256" key="8">
    <source>
        <dbReference type="ARBA" id="ARBA00023136"/>
    </source>
</evidence>
<gene>
    <name evidence="9" type="primary">secE</name>
    <name evidence="11" type="ORF">A2853_03170</name>
</gene>
<dbReference type="GO" id="GO:0065002">
    <property type="term" value="P:intracellular protein transmembrane transport"/>
    <property type="evidence" value="ECO:0007669"/>
    <property type="project" value="UniProtKB-UniRule"/>
</dbReference>
<evidence type="ECO:0000256" key="5">
    <source>
        <dbReference type="ARBA" id="ARBA00022927"/>
    </source>
</evidence>
<dbReference type="GO" id="GO:0006605">
    <property type="term" value="P:protein targeting"/>
    <property type="evidence" value="ECO:0007669"/>
    <property type="project" value="UniProtKB-UniRule"/>
</dbReference>
<reference evidence="11 12" key="1">
    <citation type="journal article" date="2016" name="Nat. Commun.">
        <title>Thousands of microbial genomes shed light on interconnected biogeochemical processes in an aquifer system.</title>
        <authorList>
            <person name="Anantharaman K."/>
            <person name="Brown C.T."/>
            <person name="Hug L.A."/>
            <person name="Sharon I."/>
            <person name="Castelle C.J."/>
            <person name="Probst A.J."/>
            <person name="Thomas B.C."/>
            <person name="Singh A."/>
            <person name="Wilkins M.J."/>
            <person name="Karaoz U."/>
            <person name="Brodie E.L."/>
            <person name="Williams K.H."/>
            <person name="Hubbard S.S."/>
            <person name="Banfield J.F."/>
        </authorList>
    </citation>
    <scope>NUCLEOTIDE SEQUENCE [LARGE SCALE GENOMIC DNA]</scope>
</reference>
<dbReference type="GO" id="GO:0009306">
    <property type="term" value="P:protein secretion"/>
    <property type="evidence" value="ECO:0007669"/>
    <property type="project" value="UniProtKB-UniRule"/>
</dbReference>
<comment type="subcellular location">
    <subcellularLocation>
        <location evidence="9">Cell membrane</location>
        <topology evidence="9">Single-pass membrane protein</topology>
    </subcellularLocation>
    <subcellularLocation>
        <location evidence="1">Membrane</location>
    </subcellularLocation>
</comment>
<name>A0A1F6D924_9BACT</name>